<evidence type="ECO:0000313" key="3">
    <source>
        <dbReference type="Proteomes" id="UP000077266"/>
    </source>
</evidence>
<dbReference type="EMBL" id="KV425972">
    <property type="protein sequence ID" value="KZV94450.1"/>
    <property type="molecule type" value="Genomic_DNA"/>
</dbReference>
<dbReference type="OrthoDB" id="2953545at2759"/>
<sequence length="302" mass="33467">TWLFTTSHLTETMSEAWEALEPTSAEILMSITCLPQVFNARQLPYRGSNDLPYFIVPRVPAHLIPEEKYETGEHLLCRLCDTEVVIEKMRSHVGRHILLKARNLPDPLLDGHPPIGVDPCGFCGRSGCFTVLSVKGKALTIHSSCGYHYQRMKYALASVSTKSSPCTNVPIHCALCPVSKSGYSRTIWKYNAAAHLLDEHSDNTYEPEAMARMFIAMHIERDEESRMNIPSSRTTAFRTSGHLPDSDGIAELRLQQVKPNEKTSGLTRARAPTTESETAAGGSNPRPLQRARTGTLGSSSRM</sequence>
<feature type="non-terminal residue" evidence="2">
    <location>
        <position position="1"/>
    </location>
</feature>
<proteinExistence type="predicted"/>
<evidence type="ECO:0000313" key="2">
    <source>
        <dbReference type="EMBL" id="KZV94450.1"/>
    </source>
</evidence>
<gene>
    <name evidence="2" type="ORF">EXIGLDRAFT_611708</name>
</gene>
<reference evidence="2 3" key="1">
    <citation type="journal article" date="2016" name="Mol. Biol. Evol.">
        <title>Comparative Genomics of Early-Diverging Mushroom-Forming Fungi Provides Insights into the Origins of Lignocellulose Decay Capabilities.</title>
        <authorList>
            <person name="Nagy L.G."/>
            <person name="Riley R."/>
            <person name="Tritt A."/>
            <person name="Adam C."/>
            <person name="Daum C."/>
            <person name="Floudas D."/>
            <person name="Sun H."/>
            <person name="Yadav J.S."/>
            <person name="Pangilinan J."/>
            <person name="Larsson K.H."/>
            <person name="Matsuura K."/>
            <person name="Barry K."/>
            <person name="Labutti K."/>
            <person name="Kuo R."/>
            <person name="Ohm R.A."/>
            <person name="Bhattacharya S.S."/>
            <person name="Shirouzu T."/>
            <person name="Yoshinaga Y."/>
            <person name="Martin F.M."/>
            <person name="Grigoriev I.V."/>
            <person name="Hibbett D.S."/>
        </authorList>
    </citation>
    <scope>NUCLEOTIDE SEQUENCE [LARGE SCALE GENOMIC DNA]</scope>
    <source>
        <strain evidence="2 3">HHB12029</strain>
    </source>
</reference>
<accession>A0A165J7T6</accession>
<evidence type="ECO:0000256" key="1">
    <source>
        <dbReference type="SAM" id="MobiDB-lite"/>
    </source>
</evidence>
<dbReference type="Proteomes" id="UP000077266">
    <property type="component" value="Unassembled WGS sequence"/>
</dbReference>
<organism evidence="2 3">
    <name type="scientific">Exidia glandulosa HHB12029</name>
    <dbReference type="NCBI Taxonomy" id="1314781"/>
    <lineage>
        <taxon>Eukaryota</taxon>
        <taxon>Fungi</taxon>
        <taxon>Dikarya</taxon>
        <taxon>Basidiomycota</taxon>
        <taxon>Agaricomycotina</taxon>
        <taxon>Agaricomycetes</taxon>
        <taxon>Auriculariales</taxon>
        <taxon>Exidiaceae</taxon>
        <taxon>Exidia</taxon>
    </lineage>
</organism>
<keyword evidence="3" id="KW-1185">Reference proteome</keyword>
<dbReference type="InParanoid" id="A0A165J7T6"/>
<dbReference type="AlphaFoldDB" id="A0A165J7T6"/>
<feature type="region of interest" description="Disordered" evidence="1">
    <location>
        <begin position="226"/>
        <end position="302"/>
    </location>
</feature>
<feature type="compositionally biased region" description="Polar residues" evidence="1">
    <location>
        <begin position="228"/>
        <end position="238"/>
    </location>
</feature>
<protein>
    <submittedName>
        <fullName evidence="2">Uncharacterized protein</fullName>
    </submittedName>
</protein>
<name>A0A165J7T6_EXIGL</name>